<reference evidence="4 5" key="1">
    <citation type="journal article" date="2013" name="Front. Plant Sci.">
        <title>The Reference Genome of the Halophytic Plant Eutrema salsugineum.</title>
        <authorList>
            <person name="Yang R."/>
            <person name="Jarvis D.E."/>
            <person name="Chen H."/>
            <person name="Beilstein M.A."/>
            <person name="Grimwood J."/>
            <person name="Jenkins J."/>
            <person name="Shu S."/>
            <person name="Prochnik S."/>
            <person name="Xin M."/>
            <person name="Ma C."/>
            <person name="Schmutz J."/>
            <person name="Wing R.A."/>
            <person name="Mitchell-Olds T."/>
            <person name="Schumaker K.S."/>
            <person name="Wang X."/>
        </authorList>
    </citation>
    <scope>NUCLEOTIDE SEQUENCE [LARGE SCALE GENOMIC DNA]</scope>
</reference>
<dbReference type="SMART" id="SM00256">
    <property type="entry name" value="FBOX"/>
    <property type="match status" value="1"/>
</dbReference>
<protein>
    <recommendedName>
        <fullName evidence="3">F-box domain-containing protein</fullName>
    </recommendedName>
</protein>
<dbReference type="InterPro" id="IPR036047">
    <property type="entry name" value="F-box-like_dom_sf"/>
</dbReference>
<dbReference type="Gramene" id="ESQ37533">
    <property type="protein sequence ID" value="ESQ37533"/>
    <property type="gene ID" value="EUTSA_v10002973mg"/>
</dbReference>
<dbReference type="InterPro" id="IPR001810">
    <property type="entry name" value="F-box_dom"/>
</dbReference>
<dbReference type="AlphaFoldDB" id="V4LCQ5"/>
<sequence>MAEQEEKRARIQRATHDDDNDKRSKLDPIPLDLISEILSRLPAKSLVRSLCVSKLWSSLTKHSSFINSFATRSSERPPRNLVTFSVESKRFVFSVPQDRNPDRSFSSMDSYQMTNHKVMRFLLSKSVQGLVLLTGFLIWNPTMRRFLNLSQPKTRNLGMSFLGYDPLEGKHKLLHVDREHSKSAWILTLGAQESWRKISKDMPFCSSFGERCGRCFNGILYYSACFCTHPSGRPLEYHIVRFDVRSEKFNLIKPPKGTFALVDHMMIPYEGRLALVSPTISDDNKVEIYILQDADGQKWTHKRFRVPSMKDTREGRRLSDLRFHDVTDAGEFIFAPKSFSESFYILYFDPRRKSIREEVWFEGISGDEFRRRYGLRDHEIRDLHIFPNHFESIVSCL</sequence>
<organism evidence="4 5">
    <name type="scientific">Eutrema salsugineum</name>
    <name type="common">Saltwater cress</name>
    <name type="synonym">Sisymbrium salsugineum</name>
    <dbReference type="NCBI Taxonomy" id="72664"/>
    <lineage>
        <taxon>Eukaryota</taxon>
        <taxon>Viridiplantae</taxon>
        <taxon>Streptophyta</taxon>
        <taxon>Embryophyta</taxon>
        <taxon>Tracheophyta</taxon>
        <taxon>Spermatophyta</taxon>
        <taxon>Magnoliopsida</taxon>
        <taxon>eudicotyledons</taxon>
        <taxon>Gunneridae</taxon>
        <taxon>Pentapetalae</taxon>
        <taxon>rosids</taxon>
        <taxon>malvids</taxon>
        <taxon>Brassicales</taxon>
        <taxon>Brassicaceae</taxon>
        <taxon>Eutremeae</taxon>
        <taxon>Eutrema</taxon>
    </lineage>
</organism>
<evidence type="ECO:0000256" key="2">
    <source>
        <dbReference type="SAM" id="Phobius"/>
    </source>
</evidence>
<feature type="domain" description="F-box" evidence="3">
    <location>
        <begin position="23"/>
        <end position="69"/>
    </location>
</feature>
<proteinExistence type="predicted"/>
<feature type="transmembrane region" description="Helical" evidence="2">
    <location>
        <begin position="118"/>
        <end position="139"/>
    </location>
</feature>
<dbReference type="Pfam" id="PF00646">
    <property type="entry name" value="F-box"/>
    <property type="match status" value="1"/>
</dbReference>
<feature type="region of interest" description="Disordered" evidence="1">
    <location>
        <begin position="1"/>
        <end position="25"/>
    </location>
</feature>
<dbReference type="PROSITE" id="PS50181">
    <property type="entry name" value="FBOX"/>
    <property type="match status" value="1"/>
</dbReference>
<dbReference type="InterPro" id="IPR013187">
    <property type="entry name" value="F-box-assoc_dom_typ3"/>
</dbReference>
<dbReference type="Proteomes" id="UP000030689">
    <property type="component" value="Unassembled WGS sequence"/>
</dbReference>
<evidence type="ECO:0000313" key="4">
    <source>
        <dbReference type="EMBL" id="ESQ37533.1"/>
    </source>
</evidence>
<dbReference type="KEGG" id="eus:EUTSA_v10002973mg"/>
<dbReference type="InterPro" id="IPR017451">
    <property type="entry name" value="F-box-assoc_interact_dom"/>
</dbReference>
<keyword evidence="5" id="KW-1185">Reference proteome</keyword>
<dbReference type="SUPFAM" id="SSF81383">
    <property type="entry name" value="F-box domain"/>
    <property type="match status" value="1"/>
</dbReference>
<dbReference type="PANTHER" id="PTHR31111">
    <property type="entry name" value="BNAA05G37150D PROTEIN-RELATED"/>
    <property type="match status" value="1"/>
</dbReference>
<accession>V4LCQ5</accession>
<keyword evidence="2" id="KW-0472">Membrane</keyword>
<keyword evidence="2" id="KW-0812">Transmembrane</keyword>
<dbReference type="Pfam" id="PF08268">
    <property type="entry name" value="FBA_3"/>
    <property type="match status" value="1"/>
</dbReference>
<dbReference type="EMBL" id="KI517609">
    <property type="protein sequence ID" value="ESQ37533.1"/>
    <property type="molecule type" value="Genomic_DNA"/>
</dbReference>
<dbReference type="NCBIfam" id="TIGR01640">
    <property type="entry name" value="F_box_assoc_1"/>
    <property type="match status" value="1"/>
</dbReference>
<gene>
    <name evidence="4" type="ORF">EUTSA_v10002973mg</name>
</gene>
<name>V4LCQ5_EUTSA</name>
<evidence type="ECO:0000259" key="3">
    <source>
        <dbReference type="PROSITE" id="PS50181"/>
    </source>
</evidence>
<evidence type="ECO:0000256" key="1">
    <source>
        <dbReference type="SAM" id="MobiDB-lite"/>
    </source>
</evidence>
<keyword evidence="2" id="KW-1133">Transmembrane helix</keyword>
<dbReference type="Gene3D" id="1.20.1280.50">
    <property type="match status" value="1"/>
</dbReference>
<dbReference type="PANTHER" id="PTHR31111:SF132">
    <property type="entry name" value="F-BOX ASSOCIATED UBIQUITINATION EFFECTOR FAMILY PROTEIN-RELATED"/>
    <property type="match status" value="1"/>
</dbReference>
<evidence type="ECO:0000313" key="5">
    <source>
        <dbReference type="Proteomes" id="UP000030689"/>
    </source>
</evidence>